<evidence type="ECO:0000313" key="4">
    <source>
        <dbReference type="Proteomes" id="UP001521116"/>
    </source>
</evidence>
<keyword evidence="4" id="KW-1185">Reference proteome</keyword>
<name>A0ABR3T2I9_9PEZI</name>
<reference evidence="3 4" key="1">
    <citation type="submission" date="2024-02" db="EMBL/GenBank/DDBJ databases">
        <title>De novo assembly and annotation of 12 fungi associated with fruit tree decline syndrome in Ontario, Canada.</title>
        <authorList>
            <person name="Sulman M."/>
            <person name="Ellouze W."/>
            <person name="Ilyukhin E."/>
        </authorList>
    </citation>
    <scope>NUCLEOTIDE SEQUENCE [LARGE SCALE GENOMIC DNA]</scope>
    <source>
        <strain evidence="3 4">M1-105</strain>
    </source>
</reference>
<feature type="compositionally biased region" description="Basic and acidic residues" evidence="2">
    <location>
        <begin position="433"/>
        <end position="449"/>
    </location>
</feature>
<feature type="coiled-coil region" evidence="1">
    <location>
        <begin position="6"/>
        <end position="114"/>
    </location>
</feature>
<accession>A0ABR3T2I9</accession>
<feature type="compositionally biased region" description="Basic residues" evidence="2">
    <location>
        <begin position="484"/>
        <end position="494"/>
    </location>
</feature>
<evidence type="ECO:0000256" key="2">
    <source>
        <dbReference type="SAM" id="MobiDB-lite"/>
    </source>
</evidence>
<organism evidence="3 4">
    <name type="scientific">Neofusicoccum ribis</name>
    <dbReference type="NCBI Taxonomy" id="45134"/>
    <lineage>
        <taxon>Eukaryota</taxon>
        <taxon>Fungi</taxon>
        <taxon>Dikarya</taxon>
        <taxon>Ascomycota</taxon>
        <taxon>Pezizomycotina</taxon>
        <taxon>Dothideomycetes</taxon>
        <taxon>Dothideomycetes incertae sedis</taxon>
        <taxon>Botryosphaeriales</taxon>
        <taxon>Botryosphaeriaceae</taxon>
        <taxon>Neofusicoccum</taxon>
    </lineage>
</organism>
<dbReference type="Proteomes" id="UP001521116">
    <property type="component" value="Unassembled WGS sequence"/>
</dbReference>
<gene>
    <name evidence="3" type="ORF">SLS56_002982</name>
</gene>
<feature type="compositionally biased region" description="Acidic residues" evidence="2">
    <location>
        <begin position="503"/>
        <end position="515"/>
    </location>
</feature>
<sequence>MRPEMESQEESDAVELQQALRTAECELELERSQRIVESVGKDEEVRKLRFQVLLLEDENDELQDQLQEEEQRSDKLETALDDALAQLRETEAATQRLSNELRMKTREAENMKVRLTLPIDPPPLTLAQTELASMETISTDSNKILTEKLALSRELSSLKPELEHLRSQVAAQEGLISEKLSLQRQLNTLEVELENEKRAAQRALARSDKQIERDTDHQNQINDLEKQLAIERREREKAEKESQRAQRDVEAEKKAVERAQTKEQKKAAQEAKESAKVDDLKKELAKEKREAEDLKKEMAKEKREREKIEKAIQKTQMDNEAQVSLATERAEAYKVKLKATKEKLKEIQAELQKAQSATVAAKPSTEEIPRMSRNTRKRVAQLDLDATTLGTPGDGPAAKRSRTVAAPGDKSTFSITPFLNRTANVAPSSPIQEAHKEDEGEHEGDKTEDVVEAQPTPTAKGKNAKKEPAPKAKPLALVSTNKSSGKKAASKRQKAAVPSLEQVAEEGSEEEEEERENTPPTPKPAKQKENEKPAASKAKNLTTVATSLKPKLKPTSNQPRKSLASFPNFIDDDEPAKKKTRKLGGGEKSVLGKPTLFDMEDEDARPAKPIPGRGLFAARALNKSMGLKGGAKNGTLTTADGFTFSPLKKEKRAMREASYMA</sequence>
<protein>
    <submittedName>
        <fullName evidence="3">Uncharacterized protein</fullName>
    </submittedName>
</protein>
<comment type="caution">
    <text evidence="3">The sequence shown here is derived from an EMBL/GenBank/DDBJ whole genome shotgun (WGS) entry which is preliminary data.</text>
</comment>
<feature type="region of interest" description="Disordered" evidence="2">
    <location>
        <begin position="234"/>
        <end position="323"/>
    </location>
</feature>
<feature type="compositionally biased region" description="Basic and acidic residues" evidence="2">
    <location>
        <begin position="234"/>
        <end position="312"/>
    </location>
</feature>
<keyword evidence="1" id="KW-0175">Coiled coil</keyword>
<feature type="region of interest" description="Disordered" evidence="2">
    <location>
        <begin position="354"/>
        <end position="612"/>
    </location>
</feature>
<dbReference type="EMBL" id="JAJVDC020000022">
    <property type="protein sequence ID" value="KAL1633346.1"/>
    <property type="molecule type" value="Genomic_DNA"/>
</dbReference>
<evidence type="ECO:0000313" key="3">
    <source>
        <dbReference type="EMBL" id="KAL1633346.1"/>
    </source>
</evidence>
<evidence type="ECO:0000256" key="1">
    <source>
        <dbReference type="SAM" id="Coils"/>
    </source>
</evidence>
<proteinExistence type="predicted"/>
<feature type="compositionally biased region" description="Polar residues" evidence="2">
    <location>
        <begin position="411"/>
        <end position="431"/>
    </location>
</feature>